<proteinExistence type="predicted"/>
<accession>A0A8H9UXX4</accession>
<dbReference type="EMBL" id="DACTCB010000022">
    <property type="protein sequence ID" value="HAT4309094.1"/>
    <property type="molecule type" value="Genomic_DNA"/>
</dbReference>
<organism evidence="1">
    <name type="scientific">Clostridium perfringens</name>
    <dbReference type="NCBI Taxonomy" id="1502"/>
    <lineage>
        <taxon>Bacteria</taxon>
        <taxon>Bacillati</taxon>
        <taxon>Bacillota</taxon>
        <taxon>Clostridia</taxon>
        <taxon>Eubacteriales</taxon>
        <taxon>Clostridiaceae</taxon>
        <taxon>Clostridium</taxon>
    </lineage>
</organism>
<name>A0A8H9UXX4_CLOPF</name>
<reference evidence="1" key="2">
    <citation type="submission" date="2020-07" db="EMBL/GenBank/DDBJ databases">
        <authorList>
            <consortium name="NCBI Pathogen Detection Project"/>
        </authorList>
    </citation>
    <scope>NUCLEOTIDE SEQUENCE</scope>
    <source>
        <strain evidence="1">C8</strain>
    </source>
</reference>
<comment type="caution">
    <text evidence="1">The sequence shown here is derived from an EMBL/GenBank/DDBJ whole genome shotgun (WGS) entry which is preliminary data.</text>
</comment>
<gene>
    <name evidence="1" type="ORF">I9080_002938</name>
</gene>
<reference evidence="1" key="1">
    <citation type="journal article" date="2018" name="Genome Biol.">
        <title>SKESA: strategic k-mer extension for scrupulous assemblies.</title>
        <authorList>
            <person name="Souvorov A."/>
            <person name="Agarwala R."/>
            <person name="Lipman D.J."/>
        </authorList>
    </citation>
    <scope>NUCLEOTIDE SEQUENCE</scope>
    <source>
        <strain evidence="1">C8</strain>
    </source>
</reference>
<dbReference type="AlphaFoldDB" id="A0A8H9UXX4"/>
<sequence length="79" mass="8539">MIADFVFNSSKGIITINDSKPIASVTDLKIERKEGKPYATVTLKFDSNVIVNGKLNLPISVIGLTEKGLKEGECESPSK</sequence>
<dbReference type="Proteomes" id="UP000859547">
    <property type="component" value="Unassembled WGS sequence"/>
</dbReference>
<evidence type="ECO:0000313" key="1">
    <source>
        <dbReference type="EMBL" id="HAT4309094.1"/>
    </source>
</evidence>
<protein>
    <submittedName>
        <fullName evidence="1">Uncharacterized protein</fullName>
    </submittedName>
</protein>